<feature type="compositionally biased region" description="Basic and acidic residues" evidence="1">
    <location>
        <begin position="77"/>
        <end position="88"/>
    </location>
</feature>
<dbReference type="RefSeq" id="WP_345532383.1">
    <property type="nucleotide sequence ID" value="NZ_BAABLD010000008.1"/>
</dbReference>
<name>A0ABP9QLC9_9RHOO</name>
<dbReference type="Proteomes" id="UP001500547">
    <property type="component" value="Unassembled WGS sequence"/>
</dbReference>
<evidence type="ECO:0000313" key="2">
    <source>
        <dbReference type="EMBL" id="GAA5163627.1"/>
    </source>
</evidence>
<protein>
    <recommendedName>
        <fullName evidence="4">PilN domain-containing protein</fullName>
    </recommendedName>
</protein>
<gene>
    <name evidence="2" type="ORF">GCM10025770_16110</name>
</gene>
<organism evidence="2 3">
    <name type="scientific">Viridibacterium curvum</name>
    <dbReference type="NCBI Taxonomy" id="1101404"/>
    <lineage>
        <taxon>Bacteria</taxon>
        <taxon>Pseudomonadati</taxon>
        <taxon>Pseudomonadota</taxon>
        <taxon>Betaproteobacteria</taxon>
        <taxon>Rhodocyclales</taxon>
        <taxon>Rhodocyclaceae</taxon>
        <taxon>Viridibacterium</taxon>
    </lineage>
</organism>
<feature type="region of interest" description="Disordered" evidence="1">
    <location>
        <begin position="60"/>
        <end position="89"/>
    </location>
</feature>
<proteinExistence type="predicted"/>
<evidence type="ECO:0000256" key="1">
    <source>
        <dbReference type="SAM" id="MobiDB-lite"/>
    </source>
</evidence>
<accession>A0ABP9QLC9</accession>
<reference evidence="3" key="1">
    <citation type="journal article" date="2019" name="Int. J. Syst. Evol. Microbiol.">
        <title>The Global Catalogue of Microorganisms (GCM) 10K type strain sequencing project: providing services to taxonomists for standard genome sequencing and annotation.</title>
        <authorList>
            <consortium name="The Broad Institute Genomics Platform"/>
            <consortium name="The Broad Institute Genome Sequencing Center for Infectious Disease"/>
            <person name="Wu L."/>
            <person name="Ma J."/>
        </authorList>
    </citation>
    <scope>NUCLEOTIDE SEQUENCE [LARGE SCALE GENOMIC DNA]</scope>
    <source>
        <strain evidence="3">JCM 18715</strain>
    </source>
</reference>
<dbReference type="EMBL" id="BAABLD010000008">
    <property type="protein sequence ID" value="GAA5163627.1"/>
    <property type="molecule type" value="Genomic_DNA"/>
</dbReference>
<comment type="caution">
    <text evidence="2">The sequence shown here is derived from an EMBL/GenBank/DDBJ whole genome shotgun (WGS) entry which is preliminary data.</text>
</comment>
<evidence type="ECO:0008006" key="4">
    <source>
        <dbReference type="Google" id="ProtNLM"/>
    </source>
</evidence>
<sequence length="190" mass="21015">MFLFRQIPPAFTLDFVARRPSPSLSGWLLLLAGLLSAAAALFDYDSLAERRDELAAQVARQQRAADRQTARLPRSNVRNERGNERNAATERQAAWRVAGALSTPWQSLLPMLEAAGNNDVSLLALDADNGKTQISIEGDARSLEAVFAYAERLGNQPAFASVQVQNYQFQKRGAVEVVHFRLTTRWSKGS</sequence>
<evidence type="ECO:0000313" key="3">
    <source>
        <dbReference type="Proteomes" id="UP001500547"/>
    </source>
</evidence>
<keyword evidence="3" id="KW-1185">Reference proteome</keyword>